<keyword evidence="2" id="KW-1185">Reference proteome</keyword>
<sequence>MPLLSLPNEIIAEIVEYGLLGDPKGEKAAVLSLVCKRFHILVTRHVYSACLLRLYQDPDYHREHTFGHAVRFERWKRVAVNGFRTARDEANAFIKYGDRVKYLNISHCLSVPFGSIRVGQFNYSIHASVYLPTIVTPLLSAFTNLVSFAFSTAILLPTPIKSHETMRILGDVFELCHSLRNLLLYIDVDARAPALLKRMIEEYKINPPEPKRSPMRLRSVCFGFSVSNESDEGRYSDPISVWVLTWLAILMPFSDSIEGLNFAHNEYINPIEMSAENLLSDISKVEPINVYGYKIDLPKVKRLTMSLEKIPERIFGEYFVVGKEYVEELTLLQSINYTPEQILELAVSYPNLELLHIGDMFIGDGNDLEVMEWSDVATIKKACGRLKRFIGYTELGLRELEECLVAPEARLEEVVKLLKYYPVGYIVPRLRGQYKVILEFY</sequence>
<organism evidence="1 2">
    <name type="scientific">Arthrobotrys musiformis</name>
    <dbReference type="NCBI Taxonomy" id="47236"/>
    <lineage>
        <taxon>Eukaryota</taxon>
        <taxon>Fungi</taxon>
        <taxon>Dikarya</taxon>
        <taxon>Ascomycota</taxon>
        <taxon>Pezizomycotina</taxon>
        <taxon>Orbiliomycetes</taxon>
        <taxon>Orbiliales</taxon>
        <taxon>Orbiliaceae</taxon>
        <taxon>Arthrobotrys</taxon>
    </lineage>
</organism>
<reference evidence="1 2" key="1">
    <citation type="submission" date="2023-08" db="EMBL/GenBank/DDBJ databases">
        <authorList>
            <person name="Palmer J.M."/>
        </authorList>
    </citation>
    <scope>NUCLEOTIDE SEQUENCE [LARGE SCALE GENOMIC DNA]</scope>
    <source>
        <strain evidence="1 2">TWF481</strain>
    </source>
</reference>
<dbReference type="AlphaFoldDB" id="A0AAV9VSN7"/>
<evidence type="ECO:0000313" key="2">
    <source>
        <dbReference type="Proteomes" id="UP001370758"/>
    </source>
</evidence>
<evidence type="ECO:0008006" key="3">
    <source>
        <dbReference type="Google" id="ProtNLM"/>
    </source>
</evidence>
<dbReference type="EMBL" id="JAVHJL010000011">
    <property type="protein sequence ID" value="KAK6496220.1"/>
    <property type="molecule type" value="Genomic_DNA"/>
</dbReference>
<accession>A0AAV9VSN7</accession>
<gene>
    <name evidence="1" type="ORF">TWF481_002244</name>
</gene>
<protein>
    <recommendedName>
        <fullName evidence="3">F-box domain-containing protein</fullName>
    </recommendedName>
</protein>
<comment type="caution">
    <text evidence="1">The sequence shown here is derived from an EMBL/GenBank/DDBJ whole genome shotgun (WGS) entry which is preliminary data.</text>
</comment>
<name>A0AAV9VSN7_9PEZI</name>
<proteinExistence type="predicted"/>
<evidence type="ECO:0000313" key="1">
    <source>
        <dbReference type="EMBL" id="KAK6496220.1"/>
    </source>
</evidence>
<dbReference type="Proteomes" id="UP001370758">
    <property type="component" value="Unassembled WGS sequence"/>
</dbReference>